<proteinExistence type="predicted"/>
<comment type="caution">
    <text evidence="2">The sequence shown here is derived from an EMBL/GenBank/DDBJ whole genome shotgun (WGS) entry which is preliminary data.</text>
</comment>
<dbReference type="RefSeq" id="WP_029633012.1">
    <property type="nucleotide sequence ID" value="NZ_JACJTA010000083.1"/>
</dbReference>
<evidence type="ECO:0000313" key="2">
    <source>
        <dbReference type="EMBL" id="MBD2608086.1"/>
    </source>
</evidence>
<keyword evidence="1" id="KW-0812">Transmembrane</keyword>
<reference evidence="2 3" key="1">
    <citation type="journal article" date="2020" name="ISME J.">
        <title>Comparative genomics reveals insights into cyanobacterial evolution and habitat adaptation.</title>
        <authorList>
            <person name="Chen M.Y."/>
            <person name="Teng W.K."/>
            <person name="Zhao L."/>
            <person name="Hu C.X."/>
            <person name="Zhou Y.K."/>
            <person name="Han B.P."/>
            <person name="Song L.R."/>
            <person name="Shu W.S."/>
        </authorList>
    </citation>
    <scope>NUCLEOTIDE SEQUENCE [LARGE SCALE GENOMIC DNA]</scope>
    <source>
        <strain evidence="2 3">FACHB-248</strain>
    </source>
</reference>
<gene>
    <name evidence="2" type="ORF">H6G81_27120</name>
</gene>
<sequence>MNCYKFLVGAIVVIVSGIFLVINSDKSRSEIRPDGNVAIKVSGGLLLMFGILLFIGSFIGMSSGCQPQSIP</sequence>
<name>A0ABR8GYJ2_9CYAN</name>
<protein>
    <submittedName>
        <fullName evidence="2">Uncharacterized protein</fullName>
    </submittedName>
</protein>
<evidence type="ECO:0000256" key="1">
    <source>
        <dbReference type="SAM" id="Phobius"/>
    </source>
</evidence>
<keyword evidence="1" id="KW-0472">Membrane</keyword>
<feature type="transmembrane region" description="Helical" evidence="1">
    <location>
        <begin position="6"/>
        <end position="25"/>
    </location>
</feature>
<feature type="transmembrane region" description="Helical" evidence="1">
    <location>
        <begin position="37"/>
        <end position="61"/>
    </location>
</feature>
<keyword evidence="3" id="KW-1185">Reference proteome</keyword>
<accession>A0ABR8GYJ2</accession>
<dbReference type="EMBL" id="JACJTA010000083">
    <property type="protein sequence ID" value="MBD2608086.1"/>
    <property type="molecule type" value="Genomic_DNA"/>
</dbReference>
<keyword evidence="1" id="KW-1133">Transmembrane helix</keyword>
<dbReference type="Proteomes" id="UP000660380">
    <property type="component" value="Unassembled WGS sequence"/>
</dbReference>
<organism evidence="2 3">
    <name type="scientific">Scytonema hofmannii FACHB-248</name>
    <dbReference type="NCBI Taxonomy" id="1842502"/>
    <lineage>
        <taxon>Bacteria</taxon>
        <taxon>Bacillati</taxon>
        <taxon>Cyanobacteriota</taxon>
        <taxon>Cyanophyceae</taxon>
        <taxon>Nostocales</taxon>
        <taxon>Scytonemataceae</taxon>
        <taxon>Scytonema</taxon>
    </lineage>
</organism>
<evidence type="ECO:0000313" key="3">
    <source>
        <dbReference type="Proteomes" id="UP000660380"/>
    </source>
</evidence>